<dbReference type="AlphaFoldDB" id="A0A9P8P4L8"/>
<protein>
    <submittedName>
        <fullName evidence="1">Uncharacterized protein</fullName>
    </submittedName>
</protein>
<organism evidence="1 2">
    <name type="scientific">Ogataea polymorpha</name>
    <dbReference type="NCBI Taxonomy" id="460523"/>
    <lineage>
        <taxon>Eukaryota</taxon>
        <taxon>Fungi</taxon>
        <taxon>Dikarya</taxon>
        <taxon>Ascomycota</taxon>
        <taxon>Saccharomycotina</taxon>
        <taxon>Pichiomycetes</taxon>
        <taxon>Pichiales</taxon>
        <taxon>Pichiaceae</taxon>
        <taxon>Ogataea</taxon>
    </lineage>
</organism>
<proteinExistence type="predicted"/>
<name>A0A9P8P4L8_9ASCO</name>
<evidence type="ECO:0000313" key="1">
    <source>
        <dbReference type="EMBL" id="KAH3664634.1"/>
    </source>
</evidence>
<gene>
    <name evidence="1" type="ORF">OGATHE_003449</name>
</gene>
<dbReference type="EMBL" id="JAEUBD010001178">
    <property type="protein sequence ID" value="KAH3664634.1"/>
    <property type="molecule type" value="Genomic_DNA"/>
</dbReference>
<dbReference type="Proteomes" id="UP000788993">
    <property type="component" value="Unassembled WGS sequence"/>
</dbReference>
<keyword evidence="2" id="KW-1185">Reference proteome</keyword>
<sequence length="133" mass="14616">MEVADGLELEVSVHSGLDEQRKKIGLDKHDPWSQVNAVVSAVQLIGTRNVEERFGETLEARSVEVDICTPGLDLLDREGGRGIAIIRVGVDMQDVGPLPGKRCGQNRLDEPCSANQHVALIRDCWEHGILDPR</sequence>
<accession>A0A9P8P4L8</accession>
<reference evidence="1" key="1">
    <citation type="journal article" date="2021" name="Open Biol.">
        <title>Shared evolutionary footprints suggest mitochondrial oxidative damage underlies multiple complex I losses in fungi.</title>
        <authorList>
            <person name="Schikora-Tamarit M.A."/>
            <person name="Marcet-Houben M."/>
            <person name="Nosek J."/>
            <person name="Gabaldon T."/>
        </authorList>
    </citation>
    <scope>NUCLEOTIDE SEQUENCE</scope>
    <source>
        <strain evidence="1">NCAIM Y.01608</strain>
    </source>
</reference>
<comment type="caution">
    <text evidence="1">The sequence shown here is derived from an EMBL/GenBank/DDBJ whole genome shotgun (WGS) entry which is preliminary data.</text>
</comment>
<evidence type="ECO:0000313" key="2">
    <source>
        <dbReference type="Proteomes" id="UP000788993"/>
    </source>
</evidence>
<reference evidence="1" key="2">
    <citation type="submission" date="2021-01" db="EMBL/GenBank/DDBJ databases">
        <authorList>
            <person name="Schikora-Tamarit M.A."/>
        </authorList>
    </citation>
    <scope>NUCLEOTIDE SEQUENCE</scope>
    <source>
        <strain evidence="1">NCAIM Y.01608</strain>
    </source>
</reference>